<dbReference type="Proteomes" id="UP000579250">
    <property type="component" value="Unassembled WGS sequence"/>
</dbReference>
<keyword evidence="3" id="KW-1185">Reference proteome</keyword>
<organism evidence="2 3">
    <name type="scientific">Actinomadura latina</name>
    <dbReference type="NCBI Taxonomy" id="163603"/>
    <lineage>
        <taxon>Bacteria</taxon>
        <taxon>Bacillati</taxon>
        <taxon>Actinomycetota</taxon>
        <taxon>Actinomycetes</taxon>
        <taxon>Streptosporangiales</taxon>
        <taxon>Thermomonosporaceae</taxon>
        <taxon>Actinomadura</taxon>
    </lineage>
</organism>
<feature type="domain" description="Sigma 54 modulation/S30EA ribosomal protein C-terminal" evidence="1">
    <location>
        <begin position="130"/>
        <end position="181"/>
    </location>
</feature>
<dbReference type="PANTHER" id="PTHR33231:SF1">
    <property type="entry name" value="30S RIBOSOMAL PROTEIN"/>
    <property type="match status" value="1"/>
</dbReference>
<sequence>MMHMRNLQDVPDVVFDVRGDVPERFAEAAREKVAAAFRQAPEPVLFARVKLATAPDPAVERPAMAQANVDVNGRLVRVHAAAATMQEAIDLLPDLLRARFERVGGRRDASRAPKAGRDAHRPARYVRPPDEREIVRRKTFAADTQTPDEAAFDMDVMDYDFWLFTDVETGQDAVLYRTGTGYRMALADPEADRAGPVAVPLTISPHPAPRIGESEATERLEALGQPFLFFADAATGRGKVLYHRYDGHYGLLESTP</sequence>
<dbReference type="AlphaFoldDB" id="A0A846YZW3"/>
<dbReference type="InterPro" id="IPR036567">
    <property type="entry name" value="RHF-like"/>
</dbReference>
<dbReference type="Gene3D" id="3.30.505.50">
    <property type="entry name" value="Sigma 54 modulation/S30EA ribosomal protein, C-terminal domain"/>
    <property type="match status" value="2"/>
</dbReference>
<dbReference type="EMBL" id="JAAXPI010000019">
    <property type="protein sequence ID" value="NKZ05227.1"/>
    <property type="molecule type" value="Genomic_DNA"/>
</dbReference>
<dbReference type="GO" id="GO:0045900">
    <property type="term" value="P:negative regulation of translational elongation"/>
    <property type="evidence" value="ECO:0007669"/>
    <property type="project" value="TreeGrafter"/>
</dbReference>
<proteinExistence type="predicted"/>
<name>A0A846YZW3_9ACTN</name>
<evidence type="ECO:0000313" key="3">
    <source>
        <dbReference type="Proteomes" id="UP000579250"/>
    </source>
</evidence>
<comment type="caution">
    <text evidence="2">The sequence shown here is derived from an EMBL/GenBank/DDBJ whole genome shotgun (WGS) entry which is preliminary data.</text>
</comment>
<dbReference type="Pfam" id="PF16321">
    <property type="entry name" value="Ribosom_S30AE_C"/>
    <property type="match status" value="2"/>
</dbReference>
<dbReference type="InterPro" id="IPR032528">
    <property type="entry name" value="Ribosom_S30AE_C"/>
</dbReference>
<dbReference type="PANTHER" id="PTHR33231">
    <property type="entry name" value="30S RIBOSOMAL PROTEIN"/>
    <property type="match status" value="1"/>
</dbReference>
<dbReference type="InterPro" id="IPR050574">
    <property type="entry name" value="HPF/YfiA_ribosome-assoc"/>
</dbReference>
<dbReference type="InterPro" id="IPR038416">
    <property type="entry name" value="Ribosom_S30AE_C_sf"/>
</dbReference>
<evidence type="ECO:0000313" key="2">
    <source>
        <dbReference type="EMBL" id="NKZ05227.1"/>
    </source>
</evidence>
<dbReference type="SUPFAM" id="SSF69754">
    <property type="entry name" value="Ribosome binding protein Y (YfiA homologue)"/>
    <property type="match status" value="1"/>
</dbReference>
<protein>
    <submittedName>
        <fullName evidence="2">HPF/RaiA family ribosome-associated protein</fullName>
    </submittedName>
</protein>
<dbReference type="GO" id="GO:0022627">
    <property type="term" value="C:cytosolic small ribosomal subunit"/>
    <property type="evidence" value="ECO:0007669"/>
    <property type="project" value="TreeGrafter"/>
</dbReference>
<reference evidence="2 3" key="1">
    <citation type="submission" date="2020-04" db="EMBL/GenBank/DDBJ databases">
        <title>MicrobeNet Type strains.</title>
        <authorList>
            <person name="Nicholson A.C."/>
        </authorList>
    </citation>
    <scope>NUCLEOTIDE SEQUENCE [LARGE SCALE GENOMIC DNA]</scope>
    <source>
        <strain evidence="2 3">ATCC BAA-277</strain>
    </source>
</reference>
<feature type="domain" description="Sigma 54 modulation/S30EA ribosomal protein C-terminal" evidence="1">
    <location>
        <begin position="206"/>
        <end position="251"/>
    </location>
</feature>
<gene>
    <name evidence="2" type="ORF">HGB48_15945</name>
</gene>
<accession>A0A846YZW3</accession>
<dbReference type="GO" id="GO:0043024">
    <property type="term" value="F:ribosomal small subunit binding"/>
    <property type="evidence" value="ECO:0007669"/>
    <property type="project" value="TreeGrafter"/>
</dbReference>
<evidence type="ECO:0000259" key="1">
    <source>
        <dbReference type="Pfam" id="PF16321"/>
    </source>
</evidence>